<feature type="transmembrane region" description="Helical" evidence="1">
    <location>
        <begin position="296"/>
        <end position="318"/>
    </location>
</feature>
<dbReference type="Proteomes" id="UP001501442">
    <property type="component" value="Unassembled WGS sequence"/>
</dbReference>
<organism evidence="2 3">
    <name type="scientific">Actinoallomurus vinaceus</name>
    <dbReference type="NCBI Taxonomy" id="1080074"/>
    <lineage>
        <taxon>Bacteria</taxon>
        <taxon>Bacillati</taxon>
        <taxon>Actinomycetota</taxon>
        <taxon>Actinomycetes</taxon>
        <taxon>Streptosporangiales</taxon>
        <taxon>Thermomonosporaceae</taxon>
        <taxon>Actinoallomurus</taxon>
    </lineage>
</organism>
<feature type="transmembrane region" description="Helical" evidence="1">
    <location>
        <begin position="172"/>
        <end position="189"/>
    </location>
</feature>
<reference evidence="3" key="1">
    <citation type="journal article" date="2019" name="Int. J. Syst. Evol. Microbiol.">
        <title>The Global Catalogue of Microorganisms (GCM) 10K type strain sequencing project: providing services to taxonomists for standard genome sequencing and annotation.</title>
        <authorList>
            <consortium name="The Broad Institute Genomics Platform"/>
            <consortium name="The Broad Institute Genome Sequencing Center for Infectious Disease"/>
            <person name="Wu L."/>
            <person name="Ma J."/>
        </authorList>
    </citation>
    <scope>NUCLEOTIDE SEQUENCE [LARGE SCALE GENOMIC DNA]</scope>
    <source>
        <strain evidence="3">JCM 17939</strain>
    </source>
</reference>
<name>A0ABP8UHP0_9ACTN</name>
<keyword evidence="1" id="KW-0812">Transmembrane</keyword>
<protein>
    <submittedName>
        <fullName evidence="2">Uncharacterized protein</fullName>
    </submittedName>
</protein>
<feature type="transmembrane region" description="Helical" evidence="1">
    <location>
        <begin position="110"/>
        <end position="128"/>
    </location>
</feature>
<evidence type="ECO:0000313" key="2">
    <source>
        <dbReference type="EMBL" id="GAA4631289.1"/>
    </source>
</evidence>
<proteinExistence type="predicted"/>
<evidence type="ECO:0000313" key="3">
    <source>
        <dbReference type="Proteomes" id="UP001501442"/>
    </source>
</evidence>
<accession>A0ABP8UHP0</accession>
<keyword evidence="1" id="KW-1133">Transmembrane helix</keyword>
<feature type="transmembrane region" description="Helical" evidence="1">
    <location>
        <begin position="272"/>
        <end position="290"/>
    </location>
</feature>
<keyword evidence="1" id="KW-0472">Membrane</keyword>
<feature type="transmembrane region" description="Helical" evidence="1">
    <location>
        <begin position="248"/>
        <end position="265"/>
    </location>
</feature>
<feature type="transmembrane region" description="Helical" evidence="1">
    <location>
        <begin position="135"/>
        <end position="152"/>
    </location>
</feature>
<feature type="transmembrane region" description="Helical" evidence="1">
    <location>
        <begin position="201"/>
        <end position="221"/>
    </location>
</feature>
<evidence type="ECO:0000256" key="1">
    <source>
        <dbReference type="SAM" id="Phobius"/>
    </source>
</evidence>
<feature type="transmembrane region" description="Helical" evidence="1">
    <location>
        <begin position="83"/>
        <end position="104"/>
    </location>
</feature>
<sequence length="328" mass="35256">MSGPEPRDAERIEGRPGVAERCYRRLLRTYPPAYRAAHGEEFVGTLLEVSAGRGRPSVRESAGLVRGGLAARLRERTAHPTPWWADGLALGAFLIALSNLVADLGSLDGGVGNAAWLACSLVLVGALFRGRFQVALTVTLLQVLQLICPLIGADDLTGGLLPLFGPVNGGVMDLMGYAPMAVALTVLVVRRPSRPRSRSWWWAAGAVVLSAAWHVQVPWAAHRETICTADDICQRVWVVNRVELYGDVYLALMVLLLSCGIWVTAVTRDLRWSLAAAFFLLASAVPYVALTMTSAIGAMLIPIALWAVQAVMVAAMVVTARRGVRARA</sequence>
<dbReference type="EMBL" id="BAABHK010000009">
    <property type="protein sequence ID" value="GAA4631289.1"/>
    <property type="molecule type" value="Genomic_DNA"/>
</dbReference>
<dbReference type="RefSeq" id="WP_345434459.1">
    <property type="nucleotide sequence ID" value="NZ_BAABHK010000009.1"/>
</dbReference>
<comment type="caution">
    <text evidence="2">The sequence shown here is derived from an EMBL/GenBank/DDBJ whole genome shotgun (WGS) entry which is preliminary data.</text>
</comment>
<gene>
    <name evidence="2" type="ORF">GCM10023196_060130</name>
</gene>
<keyword evidence="3" id="KW-1185">Reference proteome</keyword>